<dbReference type="RefSeq" id="WP_369896819.1">
    <property type="nucleotide sequence ID" value="NZ_JBGFFX010000019.1"/>
</dbReference>
<comment type="caution">
    <text evidence="2">The sequence shown here is derived from an EMBL/GenBank/DDBJ whole genome shotgun (WGS) entry which is preliminary data.</text>
</comment>
<keyword evidence="1" id="KW-0472">Membrane</keyword>
<sequence length="63" mass="6811">MSAMDKMNNLMNGIDLVAVGQFGAAIILGGVIGLFISYLMKFRLPATALSMLAVIGFFIFPIW</sequence>
<keyword evidence="1" id="KW-1133">Transmembrane helix</keyword>
<gene>
    <name evidence="2" type="ORF">AB6T85_22550</name>
</gene>
<name>A0ABV4EE17_9GAMM</name>
<keyword evidence="3" id="KW-1185">Reference proteome</keyword>
<feature type="transmembrane region" description="Helical" evidence="1">
    <location>
        <begin position="12"/>
        <end position="36"/>
    </location>
</feature>
<dbReference type="EMBL" id="JBGFFX010000019">
    <property type="protein sequence ID" value="MEY8773188.1"/>
    <property type="molecule type" value="Genomic_DNA"/>
</dbReference>
<organism evidence="2 3">
    <name type="scientific">Erwinia aeris</name>
    <dbReference type="NCBI Taxonomy" id="3239803"/>
    <lineage>
        <taxon>Bacteria</taxon>
        <taxon>Pseudomonadati</taxon>
        <taxon>Pseudomonadota</taxon>
        <taxon>Gammaproteobacteria</taxon>
        <taxon>Enterobacterales</taxon>
        <taxon>Erwiniaceae</taxon>
        <taxon>Erwinia</taxon>
    </lineage>
</organism>
<feature type="transmembrane region" description="Helical" evidence="1">
    <location>
        <begin position="42"/>
        <end position="62"/>
    </location>
</feature>
<keyword evidence="1" id="KW-0812">Transmembrane</keyword>
<evidence type="ECO:0000313" key="2">
    <source>
        <dbReference type="EMBL" id="MEY8773188.1"/>
    </source>
</evidence>
<evidence type="ECO:0000256" key="1">
    <source>
        <dbReference type="SAM" id="Phobius"/>
    </source>
</evidence>
<proteinExistence type="predicted"/>
<evidence type="ECO:0000313" key="3">
    <source>
        <dbReference type="Proteomes" id="UP001565243"/>
    </source>
</evidence>
<protein>
    <submittedName>
        <fullName evidence="2">Uncharacterized protein</fullName>
    </submittedName>
</protein>
<accession>A0ABV4EE17</accession>
<dbReference type="Proteomes" id="UP001565243">
    <property type="component" value="Unassembled WGS sequence"/>
</dbReference>
<reference evidence="2 3" key="1">
    <citation type="submission" date="2024-07" db="EMBL/GenBank/DDBJ databases">
        <authorList>
            <person name="Hebao G."/>
        </authorList>
    </citation>
    <scope>NUCLEOTIDE SEQUENCE [LARGE SCALE GENOMIC DNA]</scope>
    <source>
        <strain evidence="2 3">ACCC 02193</strain>
    </source>
</reference>